<evidence type="ECO:0000313" key="3">
    <source>
        <dbReference type="Proteomes" id="UP000433382"/>
    </source>
</evidence>
<proteinExistence type="predicted"/>
<sequence length="533" mass="60934">MKKIVLYLLLLFCYTATAQEWQWSVRLKGFISSETGKEPTAFLWIPSDCYQLRAVMVGKHNMSEETLFEMPRFREALSRMGIGLVWITPGIDQQWDVTKGTQKIFNQMMNDLAEISGYSELEHIPIVPVGHSAMATYPWNFAAWNPERTLAVISLHGDAPRTNLCGYGRENLEWGRTRNIDGIPGLMIEGEYEWWEARVNPALAFRMMYPESCISFLCDTGRGHFDVAEQTADYIALFLRKALEYRLSGHSSLNEPVSLKKLNPKEGWLAERWHPEQKNRAKAASFHDYKGDKHDAFWYFDKEMAELTEARYVKYKDKQMQYLGFMQRGQLVKYAAGQHAGIIAGFYPEADGLTFHVKGVYTDSLRSLPVKEHANGKIEITRICGPVAKVNDTTFTVRFYRMGMDNPRRTGDIWLLAANEGDGKYKSAVQQLNIRIPYRNTEGKRQYILFPGIEDVREGVKSVSLEAVSDCGLPVYYYVKEGPVELQGNKLVFTKIPSRSKFPIKVTVVAWQYGIAGQVQTADPVERSFLIKK</sequence>
<dbReference type="SUPFAM" id="SSF53474">
    <property type="entry name" value="alpha/beta-Hydrolases"/>
    <property type="match status" value="1"/>
</dbReference>
<gene>
    <name evidence="2" type="ORF">GAY01_03825</name>
</gene>
<protein>
    <recommendedName>
        <fullName evidence="4">Alpha/beta hydrolase</fullName>
    </recommendedName>
</protein>
<evidence type="ECO:0008006" key="4">
    <source>
        <dbReference type="Google" id="ProtNLM"/>
    </source>
</evidence>
<comment type="caution">
    <text evidence="2">The sequence shown here is derived from an EMBL/GenBank/DDBJ whole genome shotgun (WGS) entry which is preliminary data.</text>
</comment>
<reference evidence="2 3" key="1">
    <citation type="journal article" date="2019" name="Nat. Med.">
        <title>A library of human gut bacterial isolates paired with longitudinal multiomics data enables mechanistic microbiome research.</title>
        <authorList>
            <person name="Poyet M."/>
            <person name="Groussin M."/>
            <person name="Gibbons S.M."/>
            <person name="Avila-Pacheco J."/>
            <person name="Jiang X."/>
            <person name="Kearney S.M."/>
            <person name="Perrotta A.R."/>
            <person name="Berdy B."/>
            <person name="Zhao S."/>
            <person name="Lieberman T.D."/>
            <person name="Swanson P.K."/>
            <person name="Smith M."/>
            <person name="Roesemann S."/>
            <person name="Alexander J.E."/>
            <person name="Rich S.A."/>
            <person name="Livny J."/>
            <person name="Vlamakis H."/>
            <person name="Clish C."/>
            <person name="Bullock K."/>
            <person name="Deik A."/>
            <person name="Scott J."/>
            <person name="Pierce K.A."/>
            <person name="Xavier R.J."/>
            <person name="Alm E.J."/>
        </authorList>
    </citation>
    <scope>NUCLEOTIDE SEQUENCE [LARGE SCALE GENOMIC DNA]</scope>
    <source>
        <strain evidence="2 3">BIOML-A73</strain>
    </source>
</reference>
<evidence type="ECO:0000313" key="2">
    <source>
        <dbReference type="EMBL" id="KAB3573051.1"/>
    </source>
</evidence>
<name>A0A396EY15_PHOVU</name>
<dbReference type="EMBL" id="WCZM01000004">
    <property type="protein sequence ID" value="KAB3573051.1"/>
    <property type="molecule type" value="Genomic_DNA"/>
</dbReference>
<accession>A0A396EY15</accession>
<organism evidence="2 3">
    <name type="scientific">Phocaeicola vulgatus</name>
    <name type="common">Bacteroides vulgatus</name>
    <dbReference type="NCBI Taxonomy" id="821"/>
    <lineage>
        <taxon>Bacteria</taxon>
        <taxon>Pseudomonadati</taxon>
        <taxon>Bacteroidota</taxon>
        <taxon>Bacteroidia</taxon>
        <taxon>Bacteroidales</taxon>
        <taxon>Bacteroidaceae</taxon>
        <taxon>Phocaeicola</taxon>
    </lineage>
</organism>
<dbReference type="Proteomes" id="UP000433382">
    <property type="component" value="Unassembled WGS sequence"/>
</dbReference>
<evidence type="ECO:0000256" key="1">
    <source>
        <dbReference type="SAM" id="SignalP"/>
    </source>
</evidence>
<feature type="signal peptide" evidence="1">
    <location>
        <begin position="1"/>
        <end position="18"/>
    </location>
</feature>
<keyword evidence="1" id="KW-0732">Signal</keyword>
<feature type="chain" id="PRO_5030071709" description="Alpha/beta hydrolase" evidence="1">
    <location>
        <begin position="19"/>
        <end position="533"/>
    </location>
</feature>
<dbReference type="AlphaFoldDB" id="A0A396EY15"/>
<dbReference type="InterPro" id="IPR029058">
    <property type="entry name" value="AB_hydrolase_fold"/>
</dbReference>